<feature type="region of interest" description="Disordered" evidence="1">
    <location>
        <begin position="188"/>
        <end position="309"/>
    </location>
</feature>
<keyword evidence="3" id="KW-1185">Reference proteome</keyword>
<dbReference type="OrthoDB" id="7485821at2759"/>
<sequence length="441" mass="50868">MKEFIKKKVEESEPGFVVPPKSTIEVIDKESLFNNLIDPTEINADEECSYKGVLCPPFYCDPLELFEETDEHALDMFMNLNVTAVPMEIRTNTGYIAMEELIHHYSTSGIKNKRFGFMDVRKSGQNQDITEHIRESLMIGKKGRIHNFYAENVIQEERPPIELKKYPHWFETLYEDLSNPIGVEGTSINFSVPQNHKTPRSPEKETVSVETDTAPPIKEGDNEESPKSRKDSEESPESKKDSEELDKSVASSPSLSNKPPTANPTVVLTPPSASNNSVSQQQRIWKKNNEYDSDDAFQIPTVSDEDNSEYEDDEDKAFEAEHYHLLKFRYLVLEGLINAPRFQDHFVRKWEMPKPNKLFDIIDTTERKLIEVKTTVNVPRVITEFMNERTTIQSDHVSLIVVDLNNFSIHTHTPQKRQDARRSKSYRFPNIEKSCYEDIQS</sequence>
<name>A0A9P0CYZ5_9CUCU</name>
<proteinExistence type="predicted"/>
<feature type="compositionally biased region" description="Basic and acidic residues" evidence="1">
    <location>
        <begin position="218"/>
        <end position="247"/>
    </location>
</feature>
<dbReference type="Proteomes" id="UP001153636">
    <property type="component" value="Chromosome 2"/>
</dbReference>
<organism evidence="2 3">
    <name type="scientific">Psylliodes chrysocephalus</name>
    <dbReference type="NCBI Taxonomy" id="3402493"/>
    <lineage>
        <taxon>Eukaryota</taxon>
        <taxon>Metazoa</taxon>
        <taxon>Ecdysozoa</taxon>
        <taxon>Arthropoda</taxon>
        <taxon>Hexapoda</taxon>
        <taxon>Insecta</taxon>
        <taxon>Pterygota</taxon>
        <taxon>Neoptera</taxon>
        <taxon>Endopterygota</taxon>
        <taxon>Coleoptera</taxon>
        <taxon>Polyphaga</taxon>
        <taxon>Cucujiformia</taxon>
        <taxon>Chrysomeloidea</taxon>
        <taxon>Chrysomelidae</taxon>
        <taxon>Galerucinae</taxon>
        <taxon>Alticini</taxon>
        <taxon>Psylliodes</taxon>
    </lineage>
</organism>
<dbReference type="AlphaFoldDB" id="A0A9P0CYZ5"/>
<evidence type="ECO:0000313" key="3">
    <source>
        <dbReference type="Proteomes" id="UP001153636"/>
    </source>
</evidence>
<accession>A0A9P0CYZ5</accession>
<evidence type="ECO:0000313" key="2">
    <source>
        <dbReference type="EMBL" id="CAH1106826.1"/>
    </source>
</evidence>
<feature type="compositionally biased region" description="Polar residues" evidence="1">
    <location>
        <begin position="249"/>
        <end position="283"/>
    </location>
</feature>
<reference evidence="2" key="1">
    <citation type="submission" date="2022-01" db="EMBL/GenBank/DDBJ databases">
        <authorList>
            <person name="King R."/>
        </authorList>
    </citation>
    <scope>NUCLEOTIDE SEQUENCE</scope>
</reference>
<dbReference type="EMBL" id="OV651814">
    <property type="protein sequence ID" value="CAH1106826.1"/>
    <property type="molecule type" value="Genomic_DNA"/>
</dbReference>
<gene>
    <name evidence="2" type="ORF">PSYICH_LOCUS6568</name>
</gene>
<protein>
    <submittedName>
        <fullName evidence="2">Uncharacterized protein</fullName>
    </submittedName>
</protein>
<evidence type="ECO:0000256" key="1">
    <source>
        <dbReference type="SAM" id="MobiDB-lite"/>
    </source>
</evidence>